<feature type="domain" description="2Fe-2S ferredoxin-type" evidence="7">
    <location>
        <begin position="233"/>
        <end position="318"/>
    </location>
</feature>
<dbReference type="Gene3D" id="2.40.30.10">
    <property type="entry name" value="Translation factors"/>
    <property type="match status" value="1"/>
</dbReference>
<gene>
    <name evidence="9" type="ORF">RFH47_10675</name>
</gene>
<keyword evidence="5" id="KW-0408">Iron</keyword>
<evidence type="ECO:0000313" key="9">
    <source>
        <dbReference type="EMBL" id="MDQ8936190.1"/>
    </source>
</evidence>
<dbReference type="PANTHER" id="PTHR47354">
    <property type="entry name" value="NADH OXIDOREDUCTASE HCR"/>
    <property type="match status" value="1"/>
</dbReference>
<evidence type="ECO:0000259" key="7">
    <source>
        <dbReference type="PROSITE" id="PS51085"/>
    </source>
</evidence>
<dbReference type="PROSITE" id="PS51085">
    <property type="entry name" value="2FE2S_FER_2"/>
    <property type="match status" value="1"/>
</dbReference>
<dbReference type="GO" id="GO:0051537">
    <property type="term" value="F:2 iron, 2 sulfur cluster binding"/>
    <property type="evidence" value="ECO:0007669"/>
    <property type="project" value="UniProtKB-KW"/>
</dbReference>
<keyword evidence="1" id="KW-0285">Flavoprotein</keyword>
<dbReference type="InterPro" id="IPR036010">
    <property type="entry name" value="2Fe-2S_ferredoxin-like_sf"/>
</dbReference>
<dbReference type="Pfam" id="PF00175">
    <property type="entry name" value="NAD_binding_1"/>
    <property type="match status" value="1"/>
</dbReference>
<organism evidence="9 10">
    <name type="scientific">Acinetobacter rudis</name>
    <dbReference type="NCBI Taxonomy" id="632955"/>
    <lineage>
        <taxon>Bacteria</taxon>
        <taxon>Pseudomonadati</taxon>
        <taxon>Pseudomonadota</taxon>
        <taxon>Gammaproteobacteria</taxon>
        <taxon>Moraxellales</taxon>
        <taxon>Moraxellaceae</taxon>
        <taxon>Acinetobacter</taxon>
    </lineage>
</organism>
<evidence type="ECO:0000313" key="10">
    <source>
        <dbReference type="Proteomes" id="UP001243844"/>
    </source>
</evidence>
<dbReference type="EMBL" id="JAVIDL010000019">
    <property type="protein sequence ID" value="MDQ8936190.1"/>
    <property type="molecule type" value="Genomic_DNA"/>
</dbReference>
<dbReference type="Gene3D" id="3.40.50.80">
    <property type="entry name" value="Nucleotide-binding domain of ferredoxin-NADP reductase (FNR) module"/>
    <property type="match status" value="1"/>
</dbReference>
<dbReference type="InterPro" id="IPR001041">
    <property type="entry name" value="2Fe-2S_ferredoxin-type"/>
</dbReference>
<accession>A0AAW8JC87</accession>
<dbReference type="InterPro" id="IPR017927">
    <property type="entry name" value="FAD-bd_FR_type"/>
</dbReference>
<keyword evidence="6" id="KW-0411">Iron-sulfur</keyword>
<dbReference type="InterPro" id="IPR012675">
    <property type="entry name" value="Beta-grasp_dom_sf"/>
</dbReference>
<protein>
    <submittedName>
        <fullName evidence="9">PDR/VanB family oxidoreductase</fullName>
        <ecNumber evidence="9">1.-.-.-</ecNumber>
    </submittedName>
</protein>
<dbReference type="InterPro" id="IPR050415">
    <property type="entry name" value="MRET"/>
</dbReference>
<name>A0AAW8JC87_9GAMM</name>
<evidence type="ECO:0000256" key="4">
    <source>
        <dbReference type="ARBA" id="ARBA00023002"/>
    </source>
</evidence>
<evidence type="ECO:0000256" key="3">
    <source>
        <dbReference type="ARBA" id="ARBA00022723"/>
    </source>
</evidence>
<dbReference type="GO" id="GO:0016491">
    <property type="term" value="F:oxidoreductase activity"/>
    <property type="evidence" value="ECO:0007669"/>
    <property type="project" value="UniProtKB-KW"/>
</dbReference>
<evidence type="ECO:0000259" key="8">
    <source>
        <dbReference type="PROSITE" id="PS51384"/>
    </source>
</evidence>
<reference evidence="9" key="1">
    <citation type="submission" date="2023-08" db="EMBL/GenBank/DDBJ databases">
        <title>Emergence of clinically-relevant ST2 carbapenem-resistant Acinetobacter baumannii strains in hospital sewages in Zhejiang, East of China.</title>
        <authorList>
            <person name="Kaichao C."/>
            <person name="Zhang R."/>
        </authorList>
    </citation>
    <scope>NUCLEOTIDE SEQUENCE</scope>
    <source>
        <strain evidence="9">M-RB-37</strain>
    </source>
</reference>
<evidence type="ECO:0000256" key="5">
    <source>
        <dbReference type="ARBA" id="ARBA00023004"/>
    </source>
</evidence>
<comment type="caution">
    <text evidence="9">The sequence shown here is derived from an EMBL/GenBank/DDBJ whole genome shotgun (WGS) entry which is preliminary data.</text>
</comment>
<dbReference type="CDD" id="cd06185">
    <property type="entry name" value="PDR_like"/>
    <property type="match status" value="1"/>
</dbReference>
<dbReference type="SUPFAM" id="SSF52343">
    <property type="entry name" value="Ferredoxin reductase-like, C-terminal NADP-linked domain"/>
    <property type="match status" value="1"/>
</dbReference>
<dbReference type="EC" id="1.-.-.-" evidence="9"/>
<dbReference type="AlphaFoldDB" id="A0AAW8JC87"/>
<keyword evidence="3" id="KW-0479">Metal-binding</keyword>
<dbReference type="InterPro" id="IPR017938">
    <property type="entry name" value="Riboflavin_synthase-like_b-brl"/>
</dbReference>
<evidence type="ECO:0000256" key="6">
    <source>
        <dbReference type="ARBA" id="ARBA00023014"/>
    </source>
</evidence>
<dbReference type="InterPro" id="IPR006058">
    <property type="entry name" value="2Fe2S_fd_BS"/>
</dbReference>
<dbReference type="PRINTS" id="PR00409">
    <property type="entry name" value="PHDIOXRDTASE"/>
</dbReference>
<proteinExistence type="predicted"/>
<dbReference type="Proteomes" id="UP001243844">
    <property type="component" value="Unassembled WGS sequence"/>
</dbReference>
<dbReference type="InterPro" id="IPR039261">
    <property type="entry name" value="FNR_nucleotide-bd"/>
</dbReference>
<keyword evidence="4 9" id="KW-0560">Oxidoreductase</keyword>
<dbReference type="InterPro" id="IPR001433">
    <property type="entry name" value="OxRdtase_FAD/NAD-bd"/>
</dbReference>
<keyword evidence="2" id="KW-0001">2Fe-2S</keyword>
<dbReference type="PANTHER" id="PTHR47354:SF1">
    <property type="entry name" value="CARNITINE MONOOXYGENASE REDUCTASE SUBUNIT"/>
    <property type="match status" value="1"/>
</dbReference>
<evidence type="ECO:0000256" key="2">
    <source>
        <dbReference type="ARBA" id="ARBA00022714"/>
    </source>
</evidence>
<evidence type="ECO:0000256" key="1">
    <source>
        <dbReference type="ARBA" id="ARBA00022630"/>
    </source>
</evidence>
<dbReference type="Gene3D" id="3.10.20.30">
    <property type="match status" value="1"/>
</dbReference>
<feature type="domain" description="FAD-binding FR-type" evidence="8">
    <location>
        <begin position="1"/>
        <end position="104"/>
    </location>
</feature>
<dbReference type="SUPFAM" id="SSF63380">
    <property type="entry name" value="Riboflavin synthase domain-like"/>
    <property type="match status" value="1"/>
</dbReference>
<dbReference type="Pfam" id="PF00111">
    <property type="entry name" value="Fer2"/>
    <property type="match status" value="1"/>
</dbReference>
<dbReference type="PROSITE" id="PS00197">
    <property type="entry name" value="2FE2S_FER_1"/>
    <property type="match status" value="1"/>
</dbReference>
<dbReference type="RefSeq" id="WP_308981624.1">
    <property type="nucleotide sequence ID" value="NZ_JAVIDL010000019.1"/>
</dbReference>
<dbReference type="SUPFAM" id="SSF54292">
    <property type="entry name" value="2Fe-2S ferredoxin-like"/>
    <property type="match status" value="1"/>
</dbReference>
<dbReference type="PROSITE" id="PS51384">
    <property type="entry name" value="FAD_FR"/>
    <property type="match status" value="1"/>
</dbReference>
<dbReference type="GO" id="GO:0046872">
    <property type="term" value="F:metal ion binding"/>
    <property type="evidence" value="ECO:0007669"/>
    <property type="project" value="UniProtKB-KW"/>
</dbReference>
<sequence>MNQLYEVKVAQRYSAGPDISIIELESSSNENLPPFEAGAHIELHLPNDMIRQYSLCQDPTQQHCYRLAILRDQHSRGGSQYIYDHLHQGSQLKISAPKNLFPLVNSTEHHILIGGGIGITPLISMAYQLKQKNQSFELHYCAQSSEQAAFIEELRNGPFAQHVTFHFKNQGADHRSYLQRLFPNLAKSSHIYTCGPNPFMDWVFDLAQTHQFPNEQMHREIFQNVVDLHGSCFEVVAQQSQKTIAVAADESILDALAKHGIYVEKSCEQGVCGTCMCDVIEGSPDHRDVYLTDEEKQSNEQILVCCSRSHSDRLILDI</sequence>
<dbReference type="CDD" id="cd00207">
    <property type="entry name" value="fer2"/>
    <property type="match status" value="1"/>
</dbReference>